<keyword evidence="3" id="KW-1185">Reference proteome</keyword>
<proteinExistence type="predicted"/>
<feature type="region of interest" description="Disordered" evidence="1">
    <location>
        <begin position="36"/>
        <end position="81"/>
    </location>
</feature>
<protein>
    <submittedName>
        <fullName evidence="2">Uncharacterized protein</fullName>
    </submittedName>
</protein>
<evidence type="ECO:0000313" key="3">
    <source>
        <dbReference type="Proteomes" id="UP000734854"/>
    </source>
</evidence>
<dbReference type="Proteomes" id="UP000734854">
    <property type="component" value="Unassembled WGS sequence"/>
</dbReference>
<gene>
    <name evidence="2" type="ORF">ZIOFF_004503</name>
</gene>
<evidence type="ECO:0000313" key="2">
    <source>
        <dbReference type="EMBL" id="KAG6530745.1"/>
    </source>
</evidence>
<dbReference type="PANTHER" id="PTHR34364:SF1">
    <property type="entry name" value="WAS_WASL-INTERACTING FAMILY PROTEIN"/>
    <property type="match status" value="1"/>
</dbReference>
<reference evidence="2 3" key="1">
    <citation type="submission" date="2020-08" db="EMBL/GenBank/DDBJ databases">
        <title>Plant Genome Project.</title>
        <authorList>
            <person name="Zhang R.-G."/>
        </authorList>
    </citation>
    <scope>NUCLEOTIDE SEQUENCE [LARGE SCALE GENOMIC DNA]</scope>
    <source>
        <tissue evidence="2">Rhizome</tissue>
    </source>
</reference>
<comment type="caution">
    <text evidence="2">The sequence shown here is derived from an EMBL/GenBank/DDBJ whole genome shotgun (WGS) entry which is preliminary data.</text>
</comment>
<name>A0A8J5I8E4_ZINOF</name>
<dbReference type="PANTHER" id="PTHR34364">
    <property type="entry name" value="WAS/WASL-INTERACTING FAMILY PROTEIN"/>
    <property type="match status" value="1"/>
</dbReference>
<sequence length="131" mass="14405">MRPPLLQLDGFAVAASSRVLLLLHASPAAYVLLRTNKKPSEKGEETGKEVPDAPVVATEPVTPGERTVVAPVPSPTKVLPPIAEQEQRELLKWILEEKRKVKTSNRDEKKKIDEEKSLLKQLIGAKSIPSI</sequence>
<organism evidence="2 3">
    <name type="scientific">Zingiber officinale</name>
    <name type="common">Ginger</name>
    <name type="synonym">Amomum zingiber</name>
    <dbReference type="NCBI Taxonomy" id="94328"/>
    <lineage>
        <taxon>Eukaryota</taxon>
        <taxon>Viridiplantae</taxon>
        <taxon>Streptophyta</taxon>
        <taxon>Embryophyta</taxon>
        <taxon>Tracheophyta</taxon>
        <taxon>Spermatophyta</taxon>
        <taxon>Magnoliopsida</taxon>
        <taxon>Liliopsida</taxon>
        <taxon>Zingiberales</taxon>
        <taxon>Zingiberaceae</taxon>
        <taxon>Zingiber</taxon>
    </lineage>
</organism>
<evidence type="ECO:0000256" key="1">
    <source>
        <dbReference type="SAM" id="MobiDB-lite"/>
    </source>
</evidence>
<dbReference type="AlphaFoldDB" id="A0A8J5I8E4"/>
<feature type="compositionally biased region" description="Basic and acidic residues" evidence="1">
    <location>
        <begin position="38"/>
        <end position="51"/>
    </location>
</feature>
<accession>A0A8J5I8E4</accession>
<dbReference type="EMBL" id="JACMSC010000002">
    <property type="protein sequence ID" value="KAG6530745.1"/>
    <property type="molecule type" value="Genomic_DNA"/>
</dbReference>